<dbReference type="Proteomes" id="UP000593999">
    <property type="component" value="Segment"/>
</dbReference>
<accession>A0A7L8ZED3</accession>
<protein>
    <submittedName>
        <fullName evidence="1">Uncharacterized protein</fullName>
    </submittedName>
</protein>
<evidence type="ECO:0000313" key="2">
    <source>
        <dbReference type="Proteomes" id="UP000593999"/>
    </source>
</evidence>
<sequence length="98" mass="9845">MSATIARTSLVDLDIADGDLSLRLAPSHELAHPAALILADGPTLVAVELTFSELEALVETGAAILAAADLAHAVIGSDPRADVAPSPCDDCDCGLANA</sequence>
<organism evidence="1 2">
    <name type="scientific">Microbacterium phage GardenState</name>
    <dbReference type="NCBI Taxonomy" id="2776841"/>
    <lineage>
        <taxon>Viruses</taxon>
        <taxon>Duplodnaviria</taxon>
        <taxon>Heunggongvirae</taxon>
        <taxon>Uroviricota</taxon>
        <taxon>Caudoviricetes</taxon>
        <taxon>Casidaviridae</taxon>
        <taxon>Gardenstatevirus</taxon>
        <taxon>Gardenstatevirus gardenstate</taxon>
    </lineage>
</organism>
<name>A0A7L8ZED3_9CAUD</name>
<gene>
    <name evidence="1" type="primary">68</name>
    <name evidence="1" type="ORF">SEA_GARDENSTATE_68</name>
</gene>
<evidence type="ECO:0000313" key="1">
    <source>
        <dbReference type="EMBL" id="QOI66980.1"/>
    </source>
</evidence>
<dbReference type="EMBL" id="MT952845">
    <property type="protein sequence ID" value="QOI66980.1"/>
    <property type="molecule type" value="Genomic_DNA"/>
</dbReference>
<reference evidence="1 2" key="1">
    <citation type="submission" date="2020-08" db="EMBL/GenBank/DDBJ databases">
        <authorList>
            <person name="Onisko P.M."/>
            <person name="Abbud L.A."/>
            <person name="Collins-Miller C."/>
            <person name="Crosslin K."/>
            <person name="Dasari S."/>
            <person name="Friend S.M."/>
            <person name="Gaykema M.A."/>
            <person name="Lambert A.M."/>
            <person name="Moran E.R."/>
            <person name="Watts A.R."/>
            <person name="Zirkle L.M."/>
            <person name="Bauer P.J."/>
            <person name="Temple L."/>
            <person name="Washington J.M."/>
            <person name="Garlena R.A."/>
            <person name="Russell D.A."/>
            <person name="Pope W.H."/>
            <person name="Jacobs-Sera D."/>
            <person name="Hatfull G.F."/>
        </authorList>
    </citation>
    <scope>NUCLEOTIDE SEQUENCE [LARGE SCALE GENOMIC DNA]</scope>
</reference>
<proteinExistence type="predicted"/>
<keyword evidence="2" id="KW-1185">Reference proteome</keyword>